<feature type="transmembrane region" description="Helical" evidence="1">
    <location>
        <begin position="44"/>
        <end position="61"/>
    </location>
</feature>
<proteinExistence type="predicted"/>
<dbReference type="RefSeq" id="WP_212703411.1">
    <property type="nucleotide sequence ID" value="NZ_CP073581.1"/>
</dbReference>
<evidence type="ECO:0000313" key="3">
    <source>
        <dbReference type="Proteomes" id="UP000683291"/>
    </source>
</evidence>
<sequence length="163" mass="17879">MSDTAQEILATVAASPGRRVLGMVSLAGLGLLVIWLALSEQPAFLWRLFLLGLGAGAIWIADLMRRATASRIELTETELRDADGTVIARIEDIEAMDRGFFAFKPSNGFLIRTRVGAPRAWRPGLWWRLGRRIGVGGMTPASQSKVMSEIIAVMLAKREMNPD</sequence>
<dbReference type="Proteomes" id="UP000683291">
    <property type="component" value="Chromosome 1"/>
</dbReference>
<protein>
    <submittedName>
        <fullName evidence="2">Uncharacterized protein</fullName>
    </submittedName>
</protein>
<organism evidence="2 3">
    <name type="scientific">Sulfitobacter albidus</name>
    <dbReference type="NCBI Taxonomy" id="2829501"/>
    <lineage>
        <taxon>Bacteria</taxon>
        <taxon>Pseudomonadati</taxon>
        <taxon>Pseudomonadota</taxon>
        <taxon>Alphaproteobacteria</taxon>
        <taxon>Rhodobacterales</taxon>
        <taxon>Roseobacteraceae</taxon>
        <taxon>Sulfitobacter</taxon>
    </lineage>
</organism>
<evidence type="ECO:0000313" key="2">
    <source>
        <dbReference type="EMBL" id="QUJ75206.1"/>
    </source>
</evidence>
<dbReference type="KEGG" id="sual:KDD17_09235"/>
<reference evidence="2" key="1">
    <citation type="submission" date="2021-04" db="EMBL/GenBank/DDBJ databases">
        <title>Complete genome sequence for Sulfitobacter sp. strain JK7-1.</title>
        <authorList>
            <person name="Park S.-J."/>
        </authorList>
    </citation>
    <scope>NUCLEOTIDE SEQUENCE</scope>
    <source>
        <strain evidence="2">JK7-1</strain>
    </source>
</reference>
<keyword evidence="3" id="KW-1185">Reference proteome</keyword>
<dbReference type="AlphaFoldDB" id="A0A975JBG0"/>
<gene>
    <name evidence="2" type="ORF">KDD17_09235</name>
</gene>
<feature type="transmembrane region" description="Helical" evidence="1">
    <location>
        <begin position="20"/>
        <end position="38"/>
    </location>
</feature>
<keyword evidence="1" id="KW-0812">Transmembrane</keyword>
<dbReference type="EMBL" id="CP073581">
    <property type="protein sequence ID" value="QUJ75206.1"/>
    <property type="molecule type" value="Genomic_DNA"/>
</dbReference>
<keyword evidence="1" id="KW-0472">Membrane</keyword>
<name>A0A975JBG0_9RHOB</name>
<keyword evidence="1" id="KW-1133">Transmembrane helix</keyword>
<evidence type="ECO:0000256" key="1">
    <source>
        <dbReference type="SAM" id="Phobius"/>
    </source>
</evidence>
<accession>A0A975JBG0</accession>